<evidence type="ECO:0000313" key="1">
    <source>
        <dbReference type="EMBL" id="SEI02667.1"/>
    </source>
</evidence>
<dbReference type="RefSeq" id="WP_090718056.1">
    <property type="nucleotide sequence ID" value="NZ_CAESAP020000255.1"/>
</dbReference>
<sequence length="145" mass="16934">MKIERDELLKHTKKIVKHLRSSGGIFGDSSIPNEENIHLAMADALIDIGEYCEEYEINVSTFDSIKLLAFSLPHIIRRDPSINSERYIFSIFQMLEESYKKKINFDKKINDSIKVSDKLFRDNNCLVMYGYIKGFQEALEYTKDK</sequence>
<evidence type="ECO:0000313" key="2">
    <source>
        <dbReference type="Proteomes" id="UP000198988"/>
    </source>
</evidence>
<proteinExistence type="predicted"/>
<organism evidence="1 2">
    <name type="scientific">Bathymodiolus azoricus thioautotrophic gill symbiont</name>
    <dbReference type="NCBI Taxonomy" id="235205"/>
    <lineage>
        <taxon>Bacteria</taxon>
        <taxon>Pseudomonadati</taxon>
        <taxon>Pseudomonadota</taxon>
        <taxon>Gammaproteobacteria</taxon>
        <taxon>sulfur-oxidizing symbionts</taxon>
    </lineage>
</organism>
<accession>A0A1H6MY37</accession>
<dbReference type="Proteomes" id="UP000198988">
    <property type="component" value="Unassembled WGS sequence"/>
</dbReference>
<dbReference type="AlphaFoldDB" id="A0A1H6MY37"/>
<dbReference type="EMBL" id="CDSC02000458">
    <property type="protein sequence ID" value="SEI02667.1"/>
    <property type="molecule type" value="Genomic_DNA"/>
</dbReference>
<gene>
    <name evidence="1" type="ORF">BAZSYMA_ACONTIG32224_1</name>
</gene>
<dbReference type="OrthoDB" id="9810676at2"/>
<reference evidence="2" key="1">
    <citation type="submission" date="2016-06" db="EMBL/GenBank/DDBJ databases">
        <authorList>
            <person name="Petersen J."/>
            <person name="Sayavedra L."/>
        </authorList>
    </citation>
    <scope>NUCLEOTIDE SEQUENCE [LARGE SCALE GENOMIC DNA]</scope>
    <source>
        <strain evidence="2">BazSymA</strain>
    </source>
</reference>
<protein>
    <submittedName>
        <fullName evidence="1">Uncharacterized protein</fullName>
    </submittedName>
</protein>
<name>A0A1H6MY37_9GAMM</name>